<organism evidence="1 2">
    <name type="scientific">Salix suchowensis</name>
    <dbReference type="NCBI Taxonomy" id="1278906"/>
    <lineage>
        <taxon>Eukaryota</taxon>
        <taxon>Viridiplantae</taxon>
        <taxon>Streptophyta</taxon>
        <taxon>Embryophyta</taxon>
        <taxon>Tracheophyta</taxon>
        <taxon>Spermatophyta</taxon>
        <taxon>Magnoliopsida</taxon>
        <taxon>eudicotyledons</taxon>
        <taxon>Gunneridae</taxon>
        <taxon>Pentapetalae</taxon>
        <taxon>rosids</taxon>
        <taxon>fabids</taxon>
        <taxon>Malpighiales</taxon>
        <taxon>Salicaceae</taxon>
        <taxon>Saliceae</taxon>
        <taxon>Salix</taxon>
    </lineage>
</organism>
<reference evidence="1" key="2">
    <citation type="journal article" date="2023" name="Int. J. Mol. Sci.">
        <title>De Novo Assembly and Annotation of 11 Diverse Shrub Willow (Salix) Genomes Reveals Novel Gene Organization in Sex-Linked Regions.</title>
        <authorList>
            <person name="Hyden B."/>
            <person name="Feng K."/>
            <person name="Yates T.B."/>
            <person name="Jawdy S."/>
            <person name="Cereghino C."/>
            <person name="Smart L.B."/>
            <person name="Muchero W."/>
        </authorList>
    </citation>
    <scope>NUCLEOTIDE SEQUENCE</scope>
    <source>
        <tissue evidence="1">Shoot tip</tissue>
    </source>
</reference>
<evidence type="ECO:0000313" key="1">
    <source>
        <dbReference type="EMBL" id="KAJ6355525.1"/>
    </source>
</evidence>
<accession>A0ABQ9ASY4</accession>
<protein>
    <submittedName>
        <fullName evidence="1">Uncharacterized protein</fullName>
    </submittedName>
</protein>
<reference evidence="1" key="1">
    <citation type="submission" date="2022-10" db="EMBL/GenBank/DDBJ databases">
        <authorList>
            <person name="Hyden B.L."/>
            <person name="Feng K."/>
            <person name="Yates T."/>
            <person name="Jawdy S."/>
            <person name="Smart L.B."/>
            <person name="Muchero W."/>
        </authorList>
    </citation>
    <scope>NUCLEOTIDE SEQUENCE</scope>
    <source>
        <tissue evidence="1">Shoot tip</tissue>
    </source>
</reference>
<dbReference type="EMBL" id="JAPFFI010000017">
    <property type="protein sequence ID" value="KAJ6355525.1"/>
    <property type="molecule type" value="Genomic_DNA"/>
</dbReference>
<keyword evidence="2" id="KW-1185">Reference proteome</keyword>
<gene>
    <name evidence="1" type="ORF">OIU77_006004</name>
</gene>
<evidence type="ECO:0000313" key="2">
    <source>
        <dbReference type="Proteomes" id="UP001141253"/>
    </source>
</evidence>
<comment type="caution">
    <text evidence="1">The sequence shown here is derived from an EMBL/GenBank/DDBJ whole genome shotgun (WGS) entry which is preliminary data.</text>
</comment>
<name>A0ABQ9ASY4_9ROSI</name>
<dbReference type="Proteomes" id="UP001141253">
    <property type="component" value="Chromosome 18"/>
</dbReference>
<proteinExistence type="predicted"/>
<sequence length="109" mass="13074">MEALVGRLLRVYMRERSKEERRESGYERRTFSARRREDDRMEGLVAEMAISRFSTTKFRGLMVVVLLDAGALRQRVEKRRWRWSWVGRGFQRGRQWSGGGYGTLWWLPC</sequence>